<gene>
    <name evidence="9" type="ORF">PAT3040_00457</name>
</gene>
<dbReference type="AlphaFoldDB" id="A0A2R5ELX4"/>
<keyword evidence="10" id="KW-1185">Reference proteome</keyword>
<accession>A0A2R5ELX4</accession>
<protein>
    <submittedName>
        <fullName evidence="9">Carbohydrate ABC transporter permease</fullName>
    </submittedName>
</protein>
<evidence type="ECO:0000256" key="6">
    <source>
        <dbReference type="ARBA" id="ARBA00023136"/>
    </source>
</evidence>
<feature type="transmembrane region" description="Helical" evidence="7">
    <location>
        <begin position="139"/>
        <end position="160"/>
    </location>
</feature>
<dbReference type="SUPFAM" id="SSF161098">
    <property type="entry name" value="MetI-like"/>
    <property type="match status" value="1"/>
</dbReference>
<feature type="transmembrane region" description="Helical" evidence="7">
    <location>
        <begin position="12"/>
        <end position="36"/>
    </location>
</feature>
<name>A0A2R5ELX4_9BACL</name>
<dbReference type="InterPro" id="IPR035906">
    <property type="entry name" value="MetI-like_sf"/>
</dbReference>
<keyword evidence="4 7" id="KW-0812">Transmembrane</keyword>
<dbReference type="Proteomes" id="UP000245202">
    <property type="component" value="Unassembled WGS sequence"/>
</dbReference>
<dbReference type="RefSeq" id="WP_108991393.1">
    <property type="nucleotide sequence ID" value="NZ_BDQX01000036.1"/>
</dbReference>
<evidence type="ECO:0000313" key="9">
    <source>
        <dbReference type="EMBL" id="GBG05968.1"/>
    </source>
</evidence>
<comment type="subcellular location">
    <subcellularLocation>
        <location evidence="1 7">Cell membrane</location>
        <topology evidence="1 7">Multi-pass membrane protein</topology>
    </subcellularLocation>
</comment>
<evidence type="ECO:0000256" key="2">
    <source>
        <dbReference type="ARBA" id="ARBA00022448"/>
    </source>
</evidence>
<dbReference type="Pfam" id="PF00528">
    <property type="entry name" value="BPD_transp_1"/>
    <property type="match status" value="1"/>
</dbReference>
<feature type="transmembrane region" description="Helical" evidence="7">
    <location>
        <begin position="181"/>
        <end position="206"/>
    </location>
</feature>
<comment type="similarity">
    <text evidence="7">Belongs to the binding-protein-dependent transport system permease family.</text>
</comment>
<evidence type="ECO:0000256" key="3">
    <source>
        <dbReference type="ARBA" id="ARBA00022475"/>
    </source>
</evidence>
<evidence type="ECO:0000256" key="1">
    <source>
        <dbReference type="ARBA" id="ARBA00004651"/>
    </source>
</evidence>
<sequence length="283" mass="31610">MSINRKFWISMMSYSVLGLLLVTSVVPIVMMLMMSLRDTLDIYGDFWGVPLRPKWQNYSSAMLALIEPMIRSLFLCFTSIFGVLALAAFCGYAFARLKFWGKGFLFFLIVMMMTLPKVLQLTPNFLLADWMQLRNTYTGLIAFYIGGGLLFAVFLLRSFFRSISEELFEAARMEGSSEYICVVKIALPLAKPIFVTIAIMTFLGIYNDLIWPMLMISSPKLQTLAMALQSFAPKAGGDAGDISNPDLGVITSGYVFASIPLLIVFLFGMKYYVEGLTSGAVKS</sequence>
<dbReference type="CDD" id="cd06261">
    <property type="entry name" value="TM_PBP2"/>
    <property type="match status" value="1"/>
</dbReference>
<keyword evidence="6 7" id="KW-0472">Membrane</keyword>
<dbReference type="GO" id="GO:0005886">
    <property type="term" value="C:plasma membrane"/>
    <property type="evidence" value="ECO:0007669"/>
    <property type="project" value="UniProtKB-SubCell"/>
</dbReference>
<organism evidence="9 10">
    <name type="scientific">Paenibacillus agaridevorans</name>
    <dbReference type="NCBI Taxonomy" id="171404"/>
    <lineage>
        <taxon>Bacteria</taxon>
        <taxon>Bacillati</taxon>
        <taxon>Bacillota</taxon>
        <taxon>Bacilli</taxon>
        <taxon>Bacillales</taxon>
        <taxon>Paenibacillaceae</taxon>
        <taxon>Paenibacillus</taxon>
    </lineage>
</organism>
<dbReference type="PANTHER" id="PTHR43744:SF8">
    <property type="entry name" value="SN-GLYCEROL-3-PHOSPHATE TRANSPORT SYSTEM PERMEASE PROTEIN UGPE"/>
    <property type="match status" value="1"/>
</dbReference>
<proteinExistence type="inferred from homology"/>
<dbReference type="PANTHER" id="PTHR43744">
    <property type="entry name" value="ABC TRANSPORTER PERMEASE PROTEIN MG189-RELATED-RELATED"/>
    <property type="match status" value="1"/>
</dbReference>
<keyword evidence="2 7" id="KW-0813">Transport</keyword>
<evidence type="ECO:0000256" key="7">
    <source>
        <dbReference type="RuleBase" id="RU363032"/>
    </source>
</evidence>
<dbReference type="Gene3D" id="1.10.3720.10">
    <property type="entry name" value="MetI-like"/>
    <property type="match status" value="1"/>
</dbReference>
<dbReference type="PROSITE" id="PS50928">
    <property type="entry name" value="ABC_TM1"/>
    <property type="match status" value="1"/>
</dbReference>
<feature type="transmembrane region" description="Helical" evidence="7">
    <location>
        <begin position="253"/>
        <end position="273"/>
    </location>
</feature>
<evidence type="ECO:0000313" key="10">
    <source>
        <dbReference type="Proteomes" id="UP000245202"/>
    </source>
</evidence>
<feature type="transmembrane region" description="Helical" evidence="7">
    <location>
        <begin position="99"/>
        <end position="119"/>
    </location>
</feature>
<dbReference type="InterPro" id="IPR000515">
    <property type="entry name" value="MetI-like"/>
</dbReference>
<reference evidence="9 10" key="1">
    <citation type="submission" date="2017-08" db="EMBL/GenBank/DDBJ databases">
        <title>Substantial Increase in Enzyme Production by Combined Drug-Resistance Mutations in Paenibacillus agaridevorans.</title>
        <authorList>
            <person name="Tanaka Y."/>
            <person name="Funane K."/>
            <person name="Hosaka T."/>
            <person name="Shiwa Y."/>
            <person name="Fujita N."/>
            <person name="Miyazaki T."/>
            <person name="Yoshikawa H."/>
            <person name="Murakami K."/>
            <person name="Kasahara K."/>
            <person name="Inaoka T."/>
            <person name="Hiraga Y."/>
            <person name="Ochi K."/>
        </authorList>
    </citation>
    <scope>NUCLEOTIDE SEQUENCE [LARGE SCALE GENOMIC DNA]</scope>
    <source>
        <strain evidence="9 10">T-3040</strain>
    </source>
</reference>
<feature type="transmembrane region" description="Helical" evidence="7">
    <location>
        <begin position="69"/>
        <end position="92"/>
    </location>
</feature>
<evidence type="ECO:0000256" key="5">
    <source>
        <dbReference type="ARBA" id="ARBA00022989"/>
    </source>
</evidence>
<keyword evidence="3" id="KW-1003">Cell membrane</keyword>
<feature type="domain" description="ABC transmembrane type-1" evidence="8">
    <location>
        <begin position="69"/>
        <end position="268"/>
    </location>
</feature>
<evidence type="ECO:0000259" key="8">
    <source>
        <dbReference type="PROSITE" id="PS50928"/>
    </source>
</evidence>
<dbReference type="GO" id="GO:0055085">
    <property type="term" value="P:transmembrane transport"/>
    <property type="evidence" value="ECO:0007669"/>
    <property type="project" value="InterPro"/>
</dbReference>
<evidence type="ECO:0000256" key="4">
    <source>
        <dbReference type="ARBA" id="ARBA00022692"/>
    </source>
</evidence>
<dbReference type="EMBL" id="BDQX01000036">
    <property type="protein sequence ID" value="GBG05968.1"/>
    <property type="molecule type" value="Genomic_DNA"/>
</dbReference>
<keyword evidence="5 7" id="KW-1133">Transmembrane helix</keyword>
<comment type="caution">
    <text evidence="9">The sequence shown here is derived from an EMBL/GenBank/DDBJ whole genome shotgun (WGS) entry which is preliminary data.</text>
</comment>